<accession>A0A402CXT2</accession>
<dbReference type="KEGG" id="ccot:CCAX7_42200"/>
<dbReference type="InterPro" id="IPR013324">
    <property type="entry name" value="RNA_pol_sigma_r3/r4-like"/>
</dbReference>
<dbReference type="InterPro" id="IPR014284">
    <property type="entry name" value="RNA_pol_sigma-70_dom"/>
</dbReference>
<evidence type="ECO:0000313" key="7">
    <source>
        <dbReference type="Proteomes" id="UP000287394"/>
    </source>
</evidence>
<organism evidence="6 7">
    <name type="scientific">Capsulimonas corticalis</name>
    <dbReference type="NCBI Taxonomy" id="2219043"/>
    <lineage>
        <taxon>Bacteria</taxon>
        <taxon>Bacillati</taxon>
        <taxon>Armatimonadota</taxon>
        <taxon>Armatimonadia</taxon>
        <taxon>Capsulimonadales</taxon>
        <taxon>Capsulimonadaceae</taxon>
        <taxon>Capsulimonas</taxon>
    </lineage>
</organism>
<reference evidence="6 7" key="1">
    <citation type="journal article" date="2019" name="Int. J. Syst. Evol. Microbiol.">
        <title>Capsulimonas corticalis gen. nov., sp. nov., an aerobic capsulated bacterium, of a novel bacterial order, Capsulimonadales ord. nov., of the class Armatimonadia of the phylum Armatimonadetes.</title>
        <authorList>
            <person name="Li J."/>
            <person name="Kudo C."/>
            <person name="Tonouchi A."/>
        </authorList>
    </citation>
    <scope>NUCLEOTIDE SEQUENCE [LARGE SCALE GENOMIC DNA]</scope>
    <source>
        <strain evidence="6 7">AX-7</strain>
    </source>
</reference>
<dbReference type="GO" id="GO:0003677">
    <property type="term" value="F:DNA binding"/>
    <property type="evidence" value="ECO:0007669"/>
    <property type="project" value="UniProtKB-KW"/>
</dbReference>
<dbReference type="EMBL" id="AP025739">
    <property type="protein sequence ID" value="BDI32169.1"/>
    <property type="molecule type" value="Genomic_DNA"/>
</dbReference>
<evidence type="ECO:0000256" key="2">
    <source>
        <dbReference type="ARBA" id="ARBA00023015"/>
    </source>
</evidence>
<comment type="similarity">
    <text evidence="1">Belongs to the sigma-70 factor family. ECF subfamily.</text>
</comment>
<dbReference type="NCBIfam" id="TIGR02937">
    <property type="entry name" value="sigma70-ECF"/>
    <property type="match status" value="1"/>
</dbReference>
<keyword evidence="7" id="KW-1185">Reference proteome</keyword>
<name>A0A402CXT2_9BACT</name>
<keyword evidence="2" id="KW-0805">Transcription regulation</keyword>
<dbReference type="AlphaFoldDB" id="A0A402CXT2"/>
<gene>
    <name evidence="6" type="ORF">CCAX7_42200</name>
</gene>
<evidence type="ECO:0000256" key="3">
    <source>
        <dbReference type="ARBA" id="ARBA00023082"/>
    </source>
</evidence>
<evidence type="ECO:0000256" key="5">
    <source>
        <dbReference type="ARBA" id="ARBA00023163"/>
    </source>
</evidence>
<dbReference type="RefSeq" id="WP_218025630.1">
    <property type="nucleotide sequence ID" value="NZ_AP025739.1"/>
</dbReference>
<dbReference type="InterPro" id="IPR013325">
    <property type="entry name" value="RNA_pol_sigma_r2"/>
</dbReference>
<dbReference type="InterPro" id="IPR013249">
    <property type="entry name" value="RNA_pol_sigma70_r4_t2"/>
</dbReference>
<proteinExistence type="inferred from homology"/>
<dbReference type="SUPFAM" id="SSF88946">
    <property type="entry name" value="Sigma2 domain of RNA polymerase sigma factors"/>
    <property type="match status" value="1"/>
</dbReference>
<sequence length="208" mass="24073">MAEMIDAAATPQSLAGAAQGQVERRHEFDRLVQRYHKHAYNIAYRMTGNHADAEDLTQEAFVRAFRFFGNYRRDWPFDNWLYKIMSNLFVDDLRRKPKARLQSLDQPLDMGGRSDDVFLEIPDAASNPERMVMSDELDEHIQRALNSLPADFRMTVVLADIEGMSYEEVSAAMRCSLGTVRSRLHRGRKLLRQKIAQFQVERKLAEAH</sequence>
<dbReference type="Pfam" id="PF04542">
    <property type="entry name" value="Sigma70_r2"/>
    <property type="match status" value="1"/>
</dbReference>
<dbReference type="InterPro" id="IPR036388">
    <property type="entry name" value="WH-like_DNA-bd_sf"/>
</dbReference>
<dbReference type="CDD" id="cd06171">
    <property type="entry name" value="Sigma70_r4"/>
    <property type="match status" value="1"/>
</dbReference>
<dbReference type="Proteomes" id="UP000287394">
    <property type="component" value="Chromosome"/>
</dbReference>
<protein>
    <submittedName>
        <fullName evidence="6">Uncharacterized protein</fullName>
    </submittedName>
</protein>
<dbReference type="PANTHER" id="PTHR43133:SF8">
    <property type="entry name" value="RNA POLYMERASE SIGMA FACTOR HI_1459-RELATED"/>
    <property type="match status" value="1"/>
</dbReference>
<dbReference type="GO" id="GO:0016987">
    <property type="term" value="F:sigma factor activity"/>
    <property type="evidence" value="ECO:0007669"/>
    <property type="project" value="UniProtKB-KW"/>
</dbReference>
<dbReference type="SUPFAM" id="SSF88659">
    <property type="entry name" value="Sigma3 and sigma4 domains of RNA polymerase sigma factors"/>
    <property type="match status" value="1"/>
</dbReference>
<keyword evidence="5" id="KW-0804">Transcription</keyword>
<dbReference type="InterPro" id="IPR039425">
    <property type="entry name" value="RNA_pol_sigma-70-like"/>
</dbReference>
<evidence type="ECO:0000313" key="6">
    <source>
        <dbReference type="EMBL" id="BDI32169.1"/>
    </source>
</evidence>
<dbReference type="Gene3D" id="1.10.10.10">
    <property type="entry name" value="Winged helix-like DNA-binding domain superfamily/Winged helix DNA-binding domain"/>
    <property type="match status" value="1"/>
</dbReference>
<keyword evidence="3" id="KW-0731">Sigma factor</keyword>
<dbReference type="Pfam" id="PF08281">
    <property type="entry name" value="Sigma70_r4_2"/>
    <property type="match status" value="1"/>
</dbReference>
<dbReference type="PANTHER" id="PTHR43133">
    <property type="entry name" value="RNA POLYMERASE ECF-TYPE SIGMA FACTO"/>
    <property type="match status" value="1"/>
</dbReference>
<keyword evidence="4" id="KW-0238">DNA-binding</keyword>
<dbReference type="InterPro" id="IPR007627">
    <property type="entry name" value="RNA_pol_sigma70_r2"/>
</dbReference>
<evidence type="ECO:0000256" key="4">
    <source>
        <dbReference type="ARBA" id="ARBA00023125"/>
    </source>
</evidence>
<evidence type="ECO:0000256" key="1">
    <source>
        <dbReference type="ARBA" id="ARBA00010641"/>
    </source>
</evidence>
<dbReference type="GO" id="GO:0006352">
    <property type="term" value="P:DNA-templated transcription initiation"/>
    <property type="evidence" value="ECO:0007669"/>
    <property type="project" value="InterPro"/>
</dbReference>
<dbReference type="Gene3D" id="1.10.1740.10">
    <property type="match status" value="1"/>
</dbReference>